<dbReference type="Proteomes" id="UP000286934">
    <property type="component" value="Unassembled WGS sequence"/>
</dbReference>
<gene>
    <name evidence="1" type="ORF">CWE13_03000</name>
</gene>
<evidence type="ECO:0000313" key="2">
    <source>
        <dbReference type="Proteomes" id="UP000286934"/>
    </source>
</evidence>
<comment type="caution">
    <text evidence="1">The sequence shown here is derived from an EMBL/GenBank/DDBJ whole genome shotgun (WGS) entry which is preliminary data.</text>
</comment>
<name>A0A432WXW2_9GAMM</name>
<dbReference type="EMBL" id="PIPP01000001">
    <property type="protein sequence ID" value="RUO38628.1"/>
    <property type="molecule type" value="Genomic_DNA"/>
</dbReference>
<proteinExistence type="predicted"/>
<evidence type="ECO:0000313" key="1">
    <source>
        <dbReference type="EMBL" id="RUO38628.1"/>
    </source>
</evidence>
<dbReference type="AlphaFoldDB" id="A0A432WXW2"/>
<dbReference type="RefSeq" id="WP_126805844.1">
    <property type="nucleotide sequence ID" value="NZ_PIPP01000001.1"/>
</dbReference>
<accession>A0A432WXW2</accession>
<reference evidence="2" key="1">
    <citation type="journal article" date="2018" name="Front. Microbiol.">
        <title>Genome-Based Analysis Reveals the Taxonomy and Diversity of the Family Idiomarinaceae.</title>
        <authorList>
            <person name="Liu Y."/>
            <person name="Lai Q."/>
            <person name="Shao Z."/>
        </authorList>
    </citation>
    <scope>NUCLEOTIDE SEQUENCE [LARGE SCALE GENOMIC DNA]</scope>
    <source>
        <strain evidence="2">AIS</strain>
    </source>
</reference>
<keyword evidence="2" id="KW-1185">Reference proteome</keyword>
<organism evidence="1 2">
    <name type="scientific">Aliidiomarina shirensis</name>
    <dbReference type="NCBI Taxonomy" id="1048642"/>
    <lineage>
        <taxon>Bacteria</taxon>
        <taxon>Pseudomonadati</taxon>
        <taxon>Pseudomonadota</taxon>
        <taxon>Gammaproteobacteria</taxon>
        <taxon>Alteromonadales</taxon>
        <taxon>Idiomarinaceae</taxon>
        <taxon>Aliidiomarina</taxon>
    </lineage>
</organism>
<protein>
    <submittedName>
        <fullName evidence="1">Uncharacterized protein</fullName>
    </submittedName>
</protein>
<dbReference type="OrthoDB" id="9805009at2"/>
<sequence>MEELERADLDDCSVVGVHRNPDWLLIELEWGSENSPCKIIVIAHNVTNEKIEHFVGHGVTAPHPDPDLPLDWVQYSGTKQGVLELGGQLRGDAWFSWQIFAEKIEIRRDYVANVLS</sequence>